<dbReference type="Proteomes" id="UP000176751">
    <property type="component" value="Unassembled WGS sequence"/>
</dbReference>
<proteinExistence type="predicted"/>
<dbReference type="AlphaFoldDB" id="A0A1F5HG06"/>
<gene>
    <name evidence="1" type="ORF">A2196_04165</name>
</gene>
<evidence type="ECO:0000313" key="2">
    <source>
        <dbReference type="Proteomes" id="UP000176751"/>
    </source>
</evidence>
<evidence type="ECO:0008006" key="3">
    <source>
        <dbReference type="Google" id="ProtNLM"/>
    </source>
</evidence>
<dbReference type="EMBL" id="MFCA01000005">
    <property type="protein sequence ID" value="OGE03084.1"/>
    <property type="molecule type" value="Genomic_DNA"/>
</dbReference>
<name>A0A1F5HG06_9BACT</name>
<accession>A0A1F5HG06</accession>
<protein>
    <recommendedName>
        <fullName evidence="3">HNH domain-containing protein</fullName>
    </recommendedName>
</protein>
<sequence length="144" mass="17403">MKLCTHCLQNKPLSDFNFKIKSKGILHSHCKNCSRTFIRNHYYNNRQYYLLKAKRRNEEIRTFLRRYLWNYLKKHACVDCGETDPVVLEFDHLKDKLIEVTRLVRNGPSIDKVRNEIEKCEIRCANCHRRKTAIQFGWYKNLPL</sequence>
<evidence type="ECO:0000313" key="1">
    <source>
        <dbReference type="EMBL" id="OGE03084.1"/>
    </source>
</evidence>
<comment type="caution">
    <text evidence="1">The sequence shown here is derived from an EMBL/GenBank/DDBJ whole genome shotgun (WGS) entry which is preliminary data.</text>
</comment>
<organism evidence="1 2">
    <name type="scientific">Candidatus Curtissbacteria bacterium RIFOXYA1_FULL_41_14</name>
    <dbReference type="NCBI Taxonomy" id="1797737"/>
    <lineage>
        <taxon>Bacteria</taxon>
        <taxon>Candidatus Curtissiibacteriota</taxon>
    </lineage>
</organism>
<reference evidence="1 2" key="1">
    <citation type="journal article" date="2016" name="Nat. Commun.">
        <title>Thousands of microbial genomes shed light on interconnected biogeochemical processes in an aquifer system.</title>
        <authorList>
            <person name="Anantharaman K."/>
            <person name="Brown C.T."/>
            <person name="Hug L.A."/>
            <person name="Sharon I."/>
            <person name="Castelle C.J."/>
            <person name="Probst A.J."/>
            <person name="Thomas B.C."/>
            <person name="Singh A."/>
            <person name="Wilkins M.J."/>
            <person name="Karaoz U."/>
            <person name="Brodie E.L."/>
            <person name="Williams K.H."/>
            <person name="Hubbard S.S."/>
            <person name="Banfield J.F."/>
        </authorList>
    </citation>
    <scope>NUCLEOTIDE SEQUENCE [LARGE SCALE GENOMIC DNA]</scope>
</reference>